<accession>A0AAF3FGR3</accession>
<feature type="compositionally biased region" description="Polar residues" evidence="1">
    <location>
        <begin position="135"/>
        <end position="154"/>
    </location>
</feature>
<evidence type="ECO:0000256" key="1">
    <source>
        <dbReference type="SAM" id="MobiDB-lite"/>
    </source>
</evidence>
<name>A0AAF3FGR3_9BILA</name>
<dbReference type="WBParaSite" id="MBELARI_LOCUS6069">
    <property type="protein sequence ID" value="MBELARI_LOCUS6069"/>
    <property type="gene ID" value="MBELARI_LOCUS6069"/>
</dbReference>
<dbReference type="AlphaFoldDB" id="A0AAF3FGR3"/>
<feature type="region of interest" description="Disordered" evidence="1">
    <location>
        <begin position="1"/>
        <end position="48"/>
    </location>
</feature>
<feature type="compositionally biased region" description="Basic and acidic residues" evidence="1">
    <location>
        <begin position="35"/>
        <end position="48"/>
    </location>
</feature>
<reference evidence="3" key="1">
    <citation type="submission" date="2024-02" db="UniProtKB">
        <authorList>
            <consortium name="WormBaseParasite"/>
        </authorList>
    </citation>
    <scope>IDENTIFICATION</scope>
</reference>
<organism evidence="2 3">
    <name type="scientific">Mesorhabditis belari</name>
    <dbReference type="NCBI Taxonomy" id="2138241"/>
    <lineage>
        <taxon>Eukaryota</taxon>
        <taxon>Metazoa</taxon>
        <taxon>Ecdysozoa</taxon>
        <taxon>Nematoda</taxon>
        <taxon>Chromadorea</taxon>
        <taxon>Rhabditida</taxon>
        <taxon>Rhabditina</taxon>
        <taxon>Rhabditomorpha</taxon>
        <taxon>Rhabditoidea</taxon>
        <taxon>Rhabditidae</taxon>
        <taxon>Mesorhabditinae</taxon>
        <taxon>Mesorhabditis</taxon>
    </lineage>
</organism>
<keyword evidence="2" id="KW-1185">Reference proteome</keyword>
<proteinExistence type="predicted"/>
<feature type="region of interest" description="Disordered" evidence="1">
    <location>
        <begin position="133"/>
        <end position="168"/>
    </location>
</feature>
<protein>
    <submittedName>
        <fullName evidence="3">Uncharacterized protein</fullName>
    </submittedName>
</protein>
<dbReference type="Proteomes" id="UP000887575">
    <property type="component" value="Unassembled WGS sequence"/>
</dbReference>
<evidence type="ECO:0000313" key="3">
    <source>
        <dbReference type="WBParaSite" id="MBELARI_LOCUS6069"/>
    </source>
</evidence>
<evidence type="ECO:0000313" key="2">
    <source>
        <dbReference type="Proteomes" id="UP000887575"/>
    </source>
</evidence>
<sequence length="217" mass="23605">MSSSQKSSSDKDSIAPLVGTQALIKKNPSRTLHLSTDEVPQHGDGKNDKENIRHAVYTAMKNAQLREPLKRQIVRIECCQHGEKCGKAKMENFPSKRGHELPAYVQSTPSRPSLAATSRAKIYEIFGVDELPPLSSATEHLNPAGSQPSTARSRTQAEEAAGCGPPCALHTAEKQQHRLSKLGQRSQQRGIFSSNLADVDSTAELETIQAGLRDDKA</sequence>